<dbReference type="RefSeq" id="XP_009520142.1">
    <property type="nucleotide sequence ID" value="XM_009521847.1"/>
</dbReference>
<dbReference type="KEGG" id="psoj:PHYSODRAFT_457691"/>
<dbReference type="AlphaFoldDB" id="G4YUG2"/>
<organism evidence="1 2">
    <name type="scientific">Phytophthora sojae (strain P6497)</name>
    <name type="common">Soybean stem and root rot agent</name>
    <name type="synonym">Phytophthora megasperma f. sp. glycines</name>
    <dbReference type="NCBI Taxonomy" id="1094619"/>
    <lineage>
        <taxon>Eukaryota</taxon>
        <taxon>Sar</taxon>
        <taxon>Stramenopiles</taxon>
        <taxon>Oomycota</taxon>
        <taxon>Peronosporomycetes</taxon>
        <taxon>Peronosporales</taxon>
        <taxon>Peronosporaceae</taxon>
        <taxon>Phytophthora</taxon>
    </lineage>
</organism>
<dbReference type="EMBL" id="JH159152">
    <property type="protein sequence ID" value="EGZ24854.1"/>
    <property type="molecule type" value="Genomic_DNA"/>
</dbReference>
<evidence type="ECO:0000313" key="1">
    <source>
        <dbReference type="EMBL" id="EGZ24854.1"/>
    </source>
</evidence>
<dbReference type="OMA" id="XEERASA"/>
<keyword evidence="2" id="KW-1185">Reference proteome</keyword>
<protein>
    <submittedName>
        <fullName evidence="1">Uncharacterized protein</fullName>
    </submittedName>
</protein>
<dbReference type="GeneID" id="20653134"/>
<proteinExistence type="predicted"/>
<sequence length="221" mass="25179">MFPVLSREANMAGILRLCLASLVHHAEYLQQHLPATHALLSKHLFTSPTVLRTLEGQLVAGESVWMRPTGIPPYIELYKKLDQQQRSIDELPGKLGQRMEHVLEKKGVAEGHITRELLRDEIRSLLDEVGLQQRLSINAVVPAPVPVHQYHVWGGKFHVLPREFSFPSIDPLGAWMLWWFGNPKLNYPPYKGISSDDLDTPQKKATLSEWSIMMRHIMNGI</sequence>
<name>G4YUG2_PHYSP</name>
<feature type="non-terminal residue" evidence="1">
    <location>
        <position position="221"/>
    </location>
</feature>
<reference evidence="1 2" key="1">
    <citation type="journal article" date="2006" name="Science">
        <title>Phytophthora genome sequences uncover evolutionary origins and mechanisms of pathogenesis.</title>
        <authorList>
            <person name="Tyler B.M."/>
            <person name="Tripathy S."/>
            <person name="Zhang X."/>
            <person name="Dehal P."/>
            <person name="Jiang R.H."/>
            <person name="Aerts A."/>
            <person name="Arredondo F.D."/>
            <person name="Baxter L."/>
            <person name="Bensasson D."/>
            <person name="Beynon J.L."/>
            <person name="Chapman J."/>
            <person name="Damasceno C.M."/>
            <person name="Dorrance A.E."/>
            <person name="Dou D."/>
            <person name="Dickerman A.W."/>
            <person name="Dubchak I.L."/>
            <person name="Garbelotto M."/>
            <person name="Gijzen M."/>
            <person name="Gordon S.G."/>
            <person name="Govers F."/>
            <person name="Grunwald N.J."/>
            <person name="Huang W."/>
            <person name="Ivors K.L."/>
            <person name="Jones R.W."/>
            <person name="Kamoun S."/>
            <person name="Krampis K."/>
            <person name="Lamour K.H."/>
            <person name="Lee M.K."/>
            <person name="McDonald W.H."/>
            <person name="Medina M."/>
            <person name="Meijer H.J."/>
            <person name="Nordberg E.K."/>
            <person name="Maclean D.J."/>
            <person name="Ospina-Giraldo M.D."/>
            <person name="Morris P.F."/>
            <person name="Phuntumart V."/>
            <person name="Putnam N.H."/>
            <person name="Rash S."/>
            <person name="Rose J.K."/>
            <person name="Sakihama Y."/>
            <person name="Salamov A.A."/>
            <person name="Savidor A."/>
            <person name="Scheuring C.F."/>
            <person name="Smith B.M."/>
            <person name="Sobral B.W."/>
            <person name="Terry A."/>
            <person name="Torto-Alalibo T.A."/>
            <person name="Win J."/>
            <person name="Xu Z."/>
            <person name="Zhang H."/>
            <person name="Grigoriev I.V."/>
            <person name="Rokhsar D.S."/>
            <person name="Boore J.L."/>
        </authorList>
    </citation>
    <scope>NUCLEOTIDE SEQUENCE [LARGE SCALE GENOMIC DNA]</scope>
    <source>
        <strain evidence="1 2">P6497</strain>
    </source>
</reference>
<gene>
    <name evidence="1" type="ORF">PHYSODRAFT_457691</name>
</gene>
<dbReference type="InParanoid" id="G4YUG2"/>
<evidence type="ECO:0000313" key="2">
    <source>
        <dbReference type="Proteomes" id="UP000002640"/>
    </source>
</evidence>
<dbReference type="Proteomes" id="UP000002640">
    <property type="component" value="Unassembled WGS sequence"/>
</dbReference>
<accession>G4YUG2</accession>